<proteinExistence type="predicted"/>
<sequence length="440" mass="50525">MAGDDTPTRVPLRPLQLVDSNIQTLQQQQPQTPTKTPSKVQVDTPKTPTRTSKPLSTGPPKTPTRERVRAPVFTGVSTAESPRPKSSYSIKSRNRPTTSPSISARSSPAREIPTLHVEAVENWSSVAVSPDPTESWTTTTTAFTTAIKTKLQPWAETSSLESARLDELIKHYHDLQEQLKRSIGSTRQELKARQRRHEDRTSALQSQLGLEELACDRLQEQADKSTSRSRALTEETLALQLEIKDLDKALEDVETRRMGLEERRAEIMRDQQEVDYEQQMQAEAMWEKELASVKEMEEEMQFHIKARERKHEQMARLTRDSEQIQQRTHELEALLDTDALRRKYEAVFERWMHEATESWQDELDIAEALLRNNDQRAAEKETEHRCIQQKTEEVEEALSLAEFGLLREVEELDHRRAMVKALTTELNQRRATATDTAGRC</sequence>
<feature type="compositionally biased region" description="Low complexity" evidence="2">
    <location>
        <begin position="95"/>
        <end position="109"/>
    </location>
</feature>
<protein>
    <submittedName>
        <fullName evidence="3">Uncharacterized protein</fullName>
    </submittedName>
</protein>
<feature type="compositionally biased region" description="Low complexity" evidence="2">
    <location>
        <begin position="23"/>
        <end position="37"/>
    </location>
</feature>
<feature type="coiled-coil region" evidence="1">
    <location>
        <begin position="363"/>
        <end position="397"/>
    </location>
</feature>
<feature type="coiled-coil region" evidence="1">
    <location>
        <begin position="187"/>
        <end position="334"/>
    </location>
</feature>
<name>A0A9P6URR0_9FUNG</name>
<reference evidence="3" key="1">
    <citation type="journal article" date="2020" name="Fungal Divers.">
        <title>Resolving the Mortierellaceae phylogeny through synthesis of multi-gene phylogenetics and phylogenomics.</title>
        <authorList>
            <person name="Vandepol N."/>
            <person name="Liber J."/>
            <person name="Desiro A."/>
            <person name="Na H."/>
            <person name="Kennedy M."/>
            <person name="Barry K."/>
            <person name="Grigoriev I.V."/>
            <person name="Miller A.N."/>
            <person name="O'Donnell K."/>
            <person name="Stajich J.E."/>
            <person name="Bonito G."/>
        </authorList>
    </citation>
    <scope>NUCLEOTIDE SEQUENCE</scope>
    <source>
        <strain evidence="3">REB-010B</strain>
    </source>
</reference>
<accession>A0A9P6URR0</accession>
<feature type="compositionally biased region" description="Polar residues" evidence="2">
    <location>
        <begin position="75"/>
        <end position="91"/>
    </location>
</feature>
<dbReference type="AlphaFoldDB" id="A0A9P6URR0"/>
<feature type="compositionally biased region" description="Polar residues" evidence="2">
    <location>
        <begin position="38"/>
        <end position="55"/>
    </location>
</feature>
<feature type="region of interest" description="Disordered" evidence="2">
    <location>
        <begin position="1"/>
        <end position="109"/>
    </location>
</feature>
<dbReference type="EMBL" id="JAAAIP010000461">
    <property type="protein sequence ID" value="KAG0316751.1"/>
    <property type="molecule type" value="Genomic_DNA"/>
</dbReference>
<evidence type="ECO:0000313" key="3">
    <source>
        <dbReference type="EMBL" id="KAG0316751.1"/>
    </source>
</evidence>
<evidence type="ECO:0000256" key="2">
    <source>
        <dbReference type="SAM" id="MobiDB-lite"/>
    </source>
</evidence>
<comment type="caution">
    <text evidence="3">The sequence shown here is derived from an EMBL/GenBank/DDBJ whole genome shotgun (WGS) entry which is preliminary data.</text>
</comment>
<gene>
    <name evidence="3" type="ORF">BGZ99_006711</name>
</gene>
<organism evidence="3 4">
    <name type="scientific">Dissophora globulifera</name>
    <dbReference type="NCBI Taxonomy" id="979702"/>
    <lineage>
        <taxon>Eukaryota</taxon>
        <taxon>Fungi</taxon>
        <taxon>Fungi incertae sedis</taxon>
        <taxon>Mucoromycota</taxon>
        <taxon>Mortierellomycotina</taxon>
        <taxon>Mortierellomycetes</taxon>
        <taxon>Mortierellales</taxon>
        <taxon>Mortierellaceae</taxon>
        <taxon>Dissophora</taxon>
    </lineage>
</organism>
<keyword evidence="4" id="KW-1185">Reference proteome</keyword>
<keyword evidence="1" id="KW-0175">Coiled coil</keyword>
<dbReference type="Proteomes" id="UP000738325">
    <property type="component" value="Unassembled WGS sequence"/>
</dbReference>
<evidence type="ECO:0000256" key="1">
    <source>
        <dbReference type="SAM" id="Coils"/>
    </source>
</evidence>
<evidence type="ECO:0000313" key="4">
    <source>
        <dbReference type="Proteomes" id="UP000738325"/>
    </source>
</evidence>